<sequence>MKKGYLKLRKTSLASSLILLVFLVFNQNSYALNFQDTSQSFDEYKGRIIGNDTKDPLVFADISVTDSNISTITNKEGEFTLKVPKSLSEKNVKISFLGYETKEVSLQSLKGDNTIIALNVITTQLSQVNINVPKDARALVKATLENREEKYVNNKTLMTAFYRETIKKRNKNASLAEAVVKIYKEPYSTSKRDAVELVKSRKNTNYSRLDTLAVKLQGGPYSALYSDIVKYQDYIFDEELFDYYNFSFGNSTQINDRQVYVVNFEQQPNIVTPLYRGKLYIDAETFALVSANYSLNVENKDEAVKLFLRKKPRLVRVEAEEASYRVDYKTTPDGKWYYSYSNVQLAFRVKWRKKLFSSIYTLNIEMAVTDWTKNITTALNRDNKIRPTIILTDEASGFSDPEFWGEYNIIEPEKSIQSAILKISKQLEKIDKKKER</sequence>
<dbReference type="EMBL" id="CP157199">
    <property type="protein sequence ID" value="XBG60158.1"/>
    <property type="molecule type" value="Genomic_DNA"/>
</dbReference>
<dbReference type="GO" id="GO:0004180">
    <property type="term" value="F:carboxypeptidase activity"/>
    <property type="evidence" value="ECO:0007669"/>
    <property type="project" value="UniProtKB-KW"/>
</dbReference>
<keyword evidence="1" id="KW-0645">Protease</keyword>
<dbReference type="Pfam" id="PF13715">
    <property type="entry name" value="CarbopepD_reg_2"/>
    <property type="match status" value="1"/>
</dbReference>
<dbReference type="Gene3D" id="2.60.40.1120">
    <property type="entry name" value="Carboxypeptidase-like, regulatory domain"/>
    <property type="match status" value="1"/>
</dbReference>
<keyword evidence="1" id="KW-0121">Carboxypeptidase</keyword>
<evidence type="ECO:0000313" key="1">
    <source>
        <dbReference type="EMBL" id="XBG60158.1"/>
    </source>
</evidence>
<dbReference type="InterPro" id="IPR008969">
    <property type="entry name" value="CarboxyPept-like_regulatory"/>
</dbReference>
<organism evidence="1">
    <name type="scientific">Pontimicrobium sp. SW4</name>
    <dbReference type="NCBI Taxonomy" id="3153519"/>
    <lineage>
        <taxon>Bacteria</taxon>
        <taxon>Pseudomonadati</taxon>
        <taxon>Bacteroidota</taxon>
        <taxon>Flavobacteriia</taxon>
        <taxon>Flavobacteriales</taxon>
        <taxon>Flavobacteriaceae</taxon>
        <taxon>Pontimicrobium</taxon>
    </lineage>
</organism>
<reference evidence="1" key="1">
    <citation type="submission" date="2024-05" db="EMBL/GenBank/DDBJ databases">
        <title>Pontimicrobium maritimus sp. nov., isolated form sea water.</title>
        <authorList>
            <person name="Muhammad N."/>
            <person name="Vuong T.Q."/>
            <person name="Han H.L."/>
            <person name="Kim S.-G."/>
        </authorList>
    </citation>
    <scope>NUCLEOTIDE SEQUENCE</scope>
    <source>
        <strain evidence="1">SW4</strain>
    </source>
</reference>
<dbReference type="SUPFAM" id="SSF49464">
    <property type="entry name" value="Carboxypeptidase regulatory domain-like"/>
    <property type="match status" value="1"/>
</dbReference>
<name>A0AAU7BPY8_9FLAO</name>
<keyword evidence="1" id="KW-0378">Hydrolase</keyword>
<proteinExistence type="predicted"/>
<protein>
    <submittedName>
        <fullName evidence="1">Carboxypeptidase-like regulatory domain-containing protein</fullName>
    </submittedName>
</protein>
<dbReference type="RefSeq" id="WP_347922345.1">
    <property type="nucleotide sequence ID" value="NZ_CP157199.1"/>
</dbReference>
<accession>A0AAU7BPY8</accession>
<dbReference type="AlphaFoldDB" id="A0AAU7BPY8"/>
<gene>
    <name evidence="1" type="ORF">ABGB03_09860</name>
</gene>